<protein>
    <submittedName>
        <fullName evidence="5">Glyoxylate-induced protein</fullName>
    </submittedName>
</protein>
<organism evidence="5 6">
    <name type="scientific">Cohnella candidum</name>
    <dbReference type="NCBI Taxonomy" id="2674991"/>
    <lineage>
        <taxon>Bacteria</taxon>
        <taxon>Bacillati</taxon>
        <taxon>Bacillota</taxon>
        <taxon>Bacilli</taxon>
        <taxon>Bacillales</taxon>
        <taxon>Paenibacillaceae</taxon>
        <taxon>Cohnella</taxon>
    </lineage>
</organism>
<dbReference type="InterPro" id="IPR036237">
    <property type="entry name" value="Xyl_isomerase-like_sf"/>
</dbReference>
<gene>
    <name evidence="5" type="ORF">EAV92_15605</name>
</gene>
<dbReference type="AlphaFoldDB" id="A0A3G3K053"/>
<comment type="similarity">
    <text evidence="2">Belongs to the hyi family.</text>
</comment>
<dbReference type="SUPFAM" id="SSF51658">
    <property type="entry name" value="Xylose isomerase-like"/>
    <property type="match status" value="1"/>
</dbReference>
<keyword evidence="6" id="KW-1185">Reference proteome</keyword>
<dbReference type="KEGG" id="coh:EAV92_15605"/>
<dbReference type="PANTHER" id="PTHR43489">
    <property type="entry name" value="ISOMERASE"/>
    <property type="match status" value="1"/>
</dbReference>
<dbReference type="PIRSF" id="PIRSF006241">
    <property type="entry name" value="HyI"/>
    <property type="match status" value="1"/>
</dbReference>
<dbReference type="Proteomes" id="UP000269097">
    <property type="component" value="Chromosome"/>
</dbReference>
<dbReference type="PANTHER" id="PTHR43489:SF3">
    <property type="entry name" value="XYLOSE ISOMERASE DOMAIN PROTEIN TIM BARREL"/>
    <property type="match status" value="1"/>
</dbReference>
<dbReference type="InterPro" id="IPR013022">
    <property type="entry name" value="Xyl_isomerase-like_TIM-brl"/>
</dbReference>
<evidence type="ECO:0000313" key="5">
    <source>
        <dbReference type="EMBL" id="AYQ73878.1"/>
    </source>
</evidence>
<evidence type="ECO:0000256" key="2">
    <source>
        <dbReference type="PIRNR" id="PIRNR006241"/>
    </source>
</evidence>
<feature type="active site" description="Proton donor/acceptor" evidence="3">
    <location>
        <position position="134"/>
    </location>
</feature>
<feature type="active site" description="Proton donor/acceptor" evidence="3">
    <location>
        <position position="232"/>
    </location>
</feature>
<dbReference type="Pfam" id="PF01261">
    <property type="entry name" value="AP_endonuc_2"/>
    <property type="match status" value="1"/>
</dbReference>
<name>A0A3G3K053_9BACL</name>
<evidence type="ECO:0000256" key="3">
    <source>
        <dbReference type="PIRSR" id="PIRSR006241-50"/>
    </source>
</evidence>
<dbReference type="InterPro" id="IPR050417">
    <property type="entry name" value="Sugar_Epim/Isomerase"/>
</dbReference>
<proteinExistence type="inferred from homology"/>
<sequence length="254" mass="28123">MRMSVCVDSVFRGMDTVEAMRRVRLAGYGAYEFWSWWDKDIGAVKAAQEENGLTLTAMCTKFVSLVDPAERDRYLEGLRESLEAARALGCKLLISQTGQDRVGVPRDEQRASLADGLRACVPLLEEAGVTLAVEPLNTAVDHAGYFLSSSDEAFGIVREVGSPFVKVLFDVYHQQITEGDLIRRIRANRHLIGHFHAAGHPGRGELDAGEIHYENVLGAIRETGYEGYVGLEYFTDGDPMPGLLRWSDKGKQEA</sequence>
<keyword evidence="1 2" id="KW-0413">Isomerase</keyword>
<evidence type="ECO:0000259" key="4">
    <source>
        <dbReference type="Pfam" id="PF01261"/>
    </source>
</evidence>
<feature type="domain" description="Xylose isomerase-like TIM barrel" evidence="4">
    <location>
        <begin position="22"/>
        <end position="239"/>
    </location>
</feature>
<dbReference type="GO" id="GO:0016853">
    <property type="term" value="F:isomerase activity"/>
    <property type="evidence" value="ECO:0007669"/>
    <property type="project" value="UniProtKB-KW"/>
</dbReference>
<evidence type="ECO:0000313" key="6">
    <source>
        <dbReference type="Proteomes" id="UP000269097"/>
    </source>
</evidence>
<reference evidence="5 6" key="1">
    <citation type="submission" date="2018-10" db="EMBL/GenBank/DDBJ databases">
        <title>Genome Sequence of Cohnella sp.</title>
        <authorList>
            <person name="Srinivasan S."/>
            <person name="Kim M.K."/>
        </authorList>
    </citation>
    <scope>NUCLEOTIDE SEQUENCE [LARGE SCALE GENOMIC DNA]</scope>
    <source>
        <strain evidence="5 6">18JY8-7</strain>
    </source>
</reference>
<evidence type="ECO:0000256" key="1">
    <source>
        <dbReference type="ARBA" id="ARBA00023235"/>
    </source>
</evidence>
<dbReference type="InterPro" id="IPR026040">
    <property type="entry name" value="HyI-like"/>
</dbReference>
<dbReference type="Gene3D" id="3.20.20.150">
    <property type="entry name" value="Divalent-metal-dependent TIM barrel enzymes"/>
    <property type="match status" value="1"/>
</dbReference>
<accession>A0A3G3K053</accession>
<dbReference type="RefSeq" id="WP_123041962.1">
    <property type="nucleotide sequence ID" value="NZ_CP033433.1"/>
</dbReference>
<dbReference type="EMBL" id="CP033433">
    <property type="protein sequence ID" value="AYQ73878.1"/>
    <property type="molecule type" value="Genomic_DNA"/>
</dbReference>